<dbReference type="GO" id="GO:0043048">
    <property type="term" value="P:dolichyl monophosphate biosynthetic process"/>
    <property type="evidence" value="ECO:0007669"/>
    <property type="project" value="EnsemblFungi"/>
</dbReference>
<feature type="transmembrane region" description="Helical" evidence="10">
    <location>
        <begin position="344"/>
        <end position="360"/>
    </location>
</feature>
<feature type="transmembrane region" description="Helical" evidence="10">
    <location>
        <begin position="269"/>
        <end position="292"/>
    </location>
</feature>
<sequence>MTSYTVTKSNRSQNPEVSIIELKSSLINEDISRIGLGTNDKVNRAFSMFKGSNLIIQFLTLCITVYIAYRNPHILLLNSELLIAFMTVLFVCLITILLTFNKTELKFDMIYLIYLSLLVSVVFYNHSIINIEASISNVIINLVLTTNIMESLYVVKLLIQSLLFILINSFENYNDINSNNKFTQLLGASVTNFVFSKALAKIGGLRSLDIVDCNIFSLLLTNVLYLNRIHEDSTIPFMVLSQCLLAFLTVILINYVIETRLISSYRPYVRSFVCLGNILIVLPFLVKYSLIIDGHDPLEWLISFVLESNARQIIMTIWLASVVVLIPSVMTIKDKMSLNTSRKVWHFLIILLIVYPFKIEELLVKIALSGSIVLFMVVEYIRYMKFEPIGNYLDIQLRSFADYRDENGSLIISYLYLIIGVSTPLLISGSPAGLVGLGVGDALASIVGGRWGRLKWSSTNKTIEGTLAFITSTTLVCVFLKQYLEYYQEISVTNLFNMCVLAGILEGNSVLNDNILIPSFMLILEELFINI</sequence>
<evidence type="ECO:0000256" key="4">
    <source>
        <dbReference type="ARBA" id="ARBA00022679"/>
    </source>
</evidence>
<protein>
    <recommendedName>
        <fullName evidence="3">dolichol kinase</fullName>
        <ecNumber evidence="3">2.7.1.108</ecNumber>
    </recommendedName>
</protein>
<feature type="transmembrane region" description="Helical" evidence="10">
    <location>
        <begin position="408"/>
        <end position="427"/>
    </location>
</feature>
<reference evidence="11 12" key="1">
    <citation type="journal article" date="2011" name="Proc. Natl. Acad. Sci. U.S.A.">
        <title>Evolutionary erosion of yeast sex chromosomes by mating-type switching accidents.</title>
        <authorList>
            <person name="Gordon J.L."/>
            <person name="Armisen D."/>
            <person name="Proux-Wera E."/>
            <person name="Oheigeartaigh S.S."/>
            <person name="Byrne K.P."/>
            <person name="Wolfe K.H."/>
        </authorList>
    </citation>
    <scope>NUCLEOTIDE SEQUENCE [LARGE SCALE GENOMIC DNA]</scope>
    <source>
        <strain evidence="12">ATCC 24235 / CBS 4417 / NBRC 1672 / NRRL Y-8282 / UCD 70-5</strain>
    </source>
</reference>
<evidence type="ECO:0000313" key="11">
    <source>
        <dbReference type="EMBL" id="CCE64744.1"/>
    </source>
</evidence>
<dbReference type="OrthoDB" id="377083at2759"/>
<evidence type="ECO:0000256" key="9">
    <source>
        <dbReference type="ARBA" id="ARBA00023136"/>
    </source>
</evidence>
<keyword evidence="5 10" id="KW-0812">Transmembrane</keyword>
<comment type="subcellular location">
    <subcellularLocation>
        <location evidence="1">Endoplasmic reticulum membrane</location>
        <topology evidence="1">Multi-pass membrane protein</topology>
    </subcellularLocation>
</comment>
<dbReference type="InterPro" id="IPR032974">
    <property type="entry name" value="Polypren_kinase"/>
</dbReference>
<feature type="transmembrane region" description="Helical" evidence="10">
    <location>
        <begin position="433"/>
        <end position="451"/>
    </location>
</feature>
<gene>
    <name evidence="11" type="primary">TPHA0I02410</name>
    <name evidence="11" type="ordered locus">TPHA_0I02410</name>
</gene>
<organism evidence="11 12">
    <name type="scientific">Tetrapisispora phaffii (strain ATCC 24235 / CBS 4417 / NBRC 1672 / NRRL Y-8282 / UCD 70-5)</name>
    <name type="common">Yeast</name>
    <name type="synonym">Fabospora phaffii</name>
    <dbReference type="NCBI Taxonomy" id="1071381"/>
    <lineage>
        <taxon>Eukaryota</taxon>
        <taxon>Fungi</taxon>
        <taxon>Dikarya</taxon>
        <taxon>Ascomycota</taxon>
        <taxon>Saccharomycotina</taxon>
        <taxon>Saccharomycetes</taxon>
        <taxon>Saccharomycetales</taxon>
        <taxon>Saccharomycetaceae</taxon>
        <taxon>Tetrapisispora</taxon>
    </lineage>
</organism>
<dbReference type="KEGG" id="tpf:TPHA_0I02410"/>
<evidence type="ECO:0000256" key="1">
    <source>
        <dbReference type="ARBA" id="ARBA00004477"/>
    </source>
</evidence>
<feature type="transmembrane region" description="Helical" evidence="10">
    <location>
        <begin position="51"/>
        <end position="69"/>
    </location>
</feature>
<evidence type="ECO:0000313" key="12">
    <source>
        <dbReference type="Proteomes" id="UP000005666"/>
    </source>
</evidence>
<dbReference type="Proteomes" id="UP000005666">
    <property type="component" value="Chromosome 9"/>
</dbReference>
<feature type="transmembrane region" description="Helical" evidence="10">
    <location>
        <begin position="235"/>
        <end position="257"/>
    </location>
</feature>
<proteinExistence type="inferred from homology"/>
<evidence type="ECO:0000256" key="10">
    <source>
        <dbReference type="SAM" id="Phobius"/>
    </source>
</evidence>
<dbReference type="EC" id="2.7.1.108" evidence="3"/>
<keyword evidence="7" id="KW-0256">Endoplasmic reticulum</keyword>
<evidence type="ECO:0000256" key="2">
    <source>
        <dbReference type="ARBA" id="ARBA00010794"/>
    </source>
</evidence>
<feature type="transmembrane region" description="Helical" evidence="10">
    <location>
        <begin position="112"/>
        <end position="131"/>
    </location>
</feature>
<dbReference type="GeneID" id="11534671"/>
<evidence type="ECO:0000256" key="8">
    <source>
        <dbReference type="ARBA" id="ARBA00022989"/>
    </source>
</evidence>
<feature type="transmembrane region" description="Helical" evidence="10">
    <location>
        <begin position="81"/>
        <end position="100"/>
    </location>
</feature>
<dbReference type="PANTHER" id="PTHR13205">
    <property type="entry name" value="TRANSMEMBRANE PROTEIN 15-RELATED"/>
    <property type="match status" value="1"/>
</dbReference>
<dbReference type="OMA" id="KNWENTF"/>
<evidence type="ECO:0000256" key="3">
    <source>
        <dbReference type="ARBA" id="ARBA00012132"/>
    </source>
</evidence>
<name>G8BXW6_TETPH</name>
<keyword evidence="9 10" id="KW-0472">Membrane</keyword>
<dbReference type="STRING" id="1071381.G8BXW6"/>
<evidence type="ECO:0000256" key="6">
    <source>
        <dbReference type="ARBA" id="ARBA00022777"/>
    </source>
</evidence>
<dbReference type="GO" id="GO:0005789">
    <property type="term" value="C:endoplasmic reticulum membrane"/>
    <property type="evidence" value="ECO:0007669"/>
    <property type="project" value="UniProtKB-SubCell"/>
</dbReference>
<dbReference type="AlphaFoldDB" id="G8BXW6"/>
<evidence type="ECO:0000256" key="5">
    <source>
        <dbReference type="ARBA" id="ARBA00022692"/>
    </source>
</evidence>
<evidence type="ECO:0000256" key="7">
    <source>
        <dbReference type="ARBA" id="ARBA00022824"/>
    </source>
</evidence>
<dbReference type="PANTHER" id="PTHR13205:SF15">
    <property type="entry name" value="DOLICHOL KINASE"/>
    <property type="match status" value="1"/>
</dbReference>
<keyword evidence="8 10" id="KW-1133">Transmembrane helix</keyword>
<keyword evidence="6" id="KW-0418">Kinase</keyword>
<dbReference type="eggNOG" id="KOG2468">
    <property type="taxonomic scope" value="Eukaryota"/>
</dbReference>
<keyword evidence="4" id="KW-0808">Transferase</keyword>
<accession>G8BXW6</accession>
<feature type="transmembrane region" description="Helical" evidence="10">
    <location>
        <begin position="312"/>
        <end position="332"/>
    </location>
</feature>
<feature type="transmembrane region" description="Helical" evidence="10">
    <location>
        <begin position="151"/>
        <end position="170"/>
    </location>
</feature>
<dbReference type="RefSeq" id="XP_003687178.1">
    <property type="nucleotide sequence ID" value="XM_003687130.1"/>
</dbReference>
<dbReference type="GO" id="GO:0004168">
    <property type="term" value="F:dolichol kinase activity"/>
    <property type="evidence" value="ECO:0007669"/>
    <property type="project" value="UniProtKB-EC"/>
</dbReference>
<keyword evidence="12" id="KW-1185">Reference proteome</keyword>
<comment type="similarity">
    <text evidence="2">Belongs to the polyprenol kinase family.</text>
</comment>
<dbReference type="HOGENOM" id="CLU_031307_0_0_1"/>
<dbReference type="EMBL" id="HE612864">
    <property type="protein sequence ID" value="CCE64744.1"/>
    <property type="molecule type" value="Genomic_DNA"/>
</dbReference>
<feature type="transmembrane region" description="Helical" evidence="10">
    <location>
        <begin position="366"/>
        <end position="383"/>
    </location>
</feature>